<gene>
    <name evidence="9" type="ORF">ANBU17_27780</name>
</gene>
<protein>
    <submittedName>
        <fullName evidence="9">MFS transporter</fullName>
    </submittedName>
</protein>
<dbReference type="Gene3D" id="1.20.1250.20">
    <property type="entry name" value="MFS general substrate transporter like domains"/>
    <property type="match status" value="1"/>
</dbReference>
<dbReference type="EMBL" id="BLYI01000062">
    <property type="protein sequence ID" value="GFO86431.1"/>
    <property type="molecule type" value="Genomic_DNA"/>
</dbReference>
<feature type="transmembrane region" description="Helical" evidence="7">
    <location>
        <begin position="265"/>
        <end position="288"/>
    </location>
</feature>
<evidence type="ECO:0000256" key="2">
    <source>
        <dbReference type="ARBA" id="ARBA00022448"/>
    </source>
</evidence>
<dbReference type="Proteomes" id="UP000613208">
    <property type="component" value="Unassembled WGS sequence"/>
</dbReference>
<evidence type="ECO:0000259" key="8">
    <source>
        <dbReference type="PROSITE" id="PS50850"/>
    </source>
</evidence>
<accession>A0A916QB66</accession>
<feature type="transmembrane region" description="Helical" evidence="7">
    <location>
        <begin position="12"/>
        <end position="34"/>
    </location>
</feature>
<dbReference type="RefSeq" id="WP_201312069.1">
    <property type="nucleotide sequence ID" value="NZ_BLYI01000062.1"/>
</dbReference>
<dbReference type="Pfam" id="PF07690">
    <property type="entry name" value="MFS_1"/>
    <property type="match status" value="1"/>
</dbReference>
<dbReference type="PANTHER" id="PTHR42718">
    <property type="entry name" value="MAJOR FACILITATOR SUPERFAMILY MULTIDRUG TRANSPORTER MFSC"/>
    <property type="match status" value="1"/>
</dbReference>
<feature type="transmembrane region" description="Helical" evidence="7">
    <location>
        <begin position="391"/>
        <end position="415"/>
    </location>
</feature>
<feature type="transmembrane region" description="Helical" evidence="7">
    <location>
        <begin position="353"/>
        <end position="370"/>
    </location>
</feature>
<feature type="transmembrane region" description="Helical" evidence="7">
    <location>
        <begin position="225"/>
        <end position="244"/>
    </location>
</feature>
<evidence type="ECO:0000313" key="10">
    <source>
        <dbReference type="Proteomes" id="UP000613208"/>
    </source>
</evidence>
<dbReference type="InterPro" id="IPR004638">
    <property type="entry name" value="EmrB-like"/>
</dbReference>
<comment type="subcellular location">
    <subcellularLocation>
        <location evidence="1">Cell membrane</location>
        <topology evidence="1">Multi-pass membrane protein</topology>
    </subcellularLocation>
</comment>
<comment type="caution">
    <text evidence="9">The sequence shown here is derived from an EMBL/GenBank/DDBJ whole genome shotgun (WGS) entry which is preliminary data.</text>
</comment>
<keyword evidence="10" id="KW-1185">Reference proteome</keyword>
<feature type="transmembrane region" description="Helical" evidence="7">
    <location>
        <begin position="294"/>
        <end position="317"/>
    </location>
</feature>
<dbReference type="InterPro" id="IPR020846">
    <property type="entry name" value="MFS_dom"/>
</dbReference>
<dbReference type="NCBIfam" id="TIGR00711">
    <property type="entry name" value="efflux_EmrB"/>
    <property type="match status" value="1"/>
</dbReference>
<dbReference type="InterPro" id="IPR036259">
    <property type="entry name" value="MFS_trans_sf"/>
</dbReference>
<feature type="domain" description="Major facilitator superfamily (MFS) profile" evidence="8">
    <location>
        <begin position="12"/>
        <end position="466"/>
    </location>
</feature>
<dbReference type="Gene3D" id="1.20.1720.10">
    <property type="entry name" value="Multidrug resistance protein D"/>
    <property type="match status" value="1"/>
</dbReference>
<evidence type="ECO:0000313" key="9">
    <source>
        <dbReference type="EMBL" id="GFO86431.1"/>
    </source>
</evidence>
<keyword evidence="3" id="KW-1003">Cell membrane</keyword>
<name>A0A916QB66_9FIRM</name>
<evidence type="ECO:0000256" key="3">
    <source>
        <dbReference type="ARBA" id="ARBA00022475"/>
    </source>
</evidence>
<keyword evidence="6 7" id="KW-0472">Membrane</keyword>
<feature type="transmembrane region" description="Helical" evidence="7">
    <location>
        <begin position="329"/>
        <end position="347"/>
    </location>
</feature>
<keyword evidence="2" id="KW-0813">Transport</keyword>
<feature type="transmembrane region" description="Helical" evidence="7">
    <location>
        <begin position="199"/>
        <end position="219"/>
    </location>
</feature>
<feature type="transmembrane region" description="Helical" evidence="7">
    <location>
        <begin position="435"/>
        <end position="459"/>
    </location>
</feature>
<dbReference type="PRINTS" id="PR01036">
    <property type="entry name" value="TCRTETB"/>
</dbReference>
<feature type="transmembrane region" description="Helical" evidence="7">
    <location>
        <begin position="166"/>
        <end position="187"/>
    </location>
</feature>
<organism evidence="9 10">
    <name type="scientific">Anaerostipes butyraticus</name>
    <dbReference type="NCBI Taxonomy" id="645466"/>
    <lineage>
        <taxon>Bacteria</taxon>
        <taxon>Bacillati</taxon>
        <taxon>Bacillota</taxon>
        <taxon>Clostridia</taxon>
        <taxon>Lachnospirales</taxon>
        <taxon>Lachnospiraceae</taxon>
        <taxon>Anaerostipes</taxon>
    </lineage>
</organism>
<feature type="transmembrane region" description="Helical" evidence="7">
    <location>
        <begin position="78"/>
        <end position="104"/>
    </location>
</feature>
<keyword evidence="4 7" id="KW-0812">Transmembrane</keyword>
<evidence type="ECO:0000256" key="4">
    <source>
        <dbReference type="ARBA" id="ARBA00022692"/>
    </source>
</evidence>
<dbReference type="GO" id="GO:0022857">
    <property type="term" value="F:transmembrane transporter activity"/>
    <property type="evidence" value="ECO:0007669"/>
    <property type="project" value="InterPro"/>
</dbReference>
<dbReference type="AlphaFoldDB" id="A0A916QB66"/>
<reference evidence="9" key="1">
    <citation type="submission" date="2020-06" db="EMBL/GenBank/DDBJ databases">
        <title>Characterization of fructooligosaccharide metabolism and fructooligosaccharide-degrading enzymes in human commensal butyrate producers.</title>
        <authorList>
            <person name="Tanno H."/>
            <person name="Fujii T."/>
            <person name="Hirano K."/>
            <person name="Maeno S."/>
            <person name="Tonozuka T."/>
            <person name="Sakamoto M."/>
            <person name="Ohkuma M."/>
            <person name="Tochio T."/>
            <person name="Endo A."/>
        </authorList>
    </citation>
    <scope>NUCLEOTIDE SEQUENCE</scope>
    <source>
        <strain evidence="9">JCM 17466</strain>
    </source>
</reference>
<dbReference type="GO" id="GO:0005886">
    <property type="term" value="C:plasma membrane"/>
    <property type="evidence" value="ECO:0007669"/>
    <property type="project" value="UniProtKB-SubCell"/>
</dbReference>
<sequence>MNNEKIHNKWVILGTVLIMTVMGTLDSSICNVALPVIQEEMQVPMAGIEWVTSIYLIVTISMILICGKMGDIYGKVRVFQAGVVLFTLGSLLCSMSDTLGMLILSRVVQALGQSAALANNQGIITETFPGEQRGRALGMIASSVALGTMLGPTIGGAILSFLPWNFIFIINVPIGILSFLLGVFTLPRRKPASDEKLEISSCIFMAASMFLIFTALILMQTQTAGWTFAMLAAGIIILVIFLIWQTRSRYPLIPMYLFKNKWFTMNVVALTLIFIAIGTNNIILPFYFQDARGFSPGLAGLLMTVISVAMMIVGPISGAWSDKIGCERPTLIGLILFCVAHIIVSRWQIATPLWMIVGTLLLNGIGNGLFQSPNNSLIMGSVERKEYGFAGSLSGLGRYMGMVIGITFSTSVLYHQMSLKAGKKVVSYVEGRPDLFLFGMRAVYIGIALILFVGVLLTLTRYFHKKSKKF</sequence>
<evidence type="ECO:0000256" key="5">
    <source>
        <dbReference type="ARBA" id="ARBA00022989"/>
    </source>
</evidence>
<dbReference type="InterPro" id="IPR011701">
    <property type="entry name" value="MFS"/>
</dbReference>
<evidence type="ECO:0000256" key="6">
    <source>
        <dbReference type="ARBA" id="ARBA00023136"/>
    </source>
</evidence>
<feature type="transmembrane region" description="Helical" evidence="7">
    <location>
        <begin position="46"/>
        <end position="66"/>
    </location>
</feature>
<keyword evidence="5 7" id="KW-1133">Transmembrane helix</keyword>
<evidence type="ECO:0000256" key="1">
    <source>
        <dbReference type="ARBA" id="ARBA00004651"/>
    </source>
</evidence>
<proteinExistence type="predicted"/>
<dbReference type="PANTHER" id="PTHR42718:SF46">
    <property type="entry name" value="BLR6921 PROTEIN"/>
    <property type="match status" value="1"/>
</dbReference>
<dbReference type="CDD" id="cd17321">
    <property type="entry name" value="MFS_MMR_MDR_like"/>
    <property type="match status" value="1"/>
</dbReference>
<dbReference type="PROSITE" id="PS50850">
    <property type="entry name" value="MFS"/>
    <property type="match status" value="1"/>
</dbReference>
<evidence type="ECO:0000256" key="7">
    <source>
        <dbReference type="SAM" id="Phobius"/>
    </source>
</evidence>
<dbReference type="SUPFAM" id="SSF103473">
    <property type="entry name" value="MFS general substrate transporter"/>
    <property type="match status" value="1"/>
</dbReference>